<sequence length="83" mass="9115">MATLQLTRHSAAYLRMSIHNPPLNLFDPEMSDRLQESIEPLGGDQELKVVVFDSAVPDNFRVPVNLARIAELSTQSAPTGLSP</sequence>
<accession>A0A951QF51</accession>
<reference evidence="1" key="2">
    <citation type="journal article" date="2022" name="Microbiol. Resour. Announc.">
        <title>Metagenome Sequencing to Explore Phylogenomics of Terrestrial Cyanobacteria.</title>
        <authorList>
            <person name="Ward R.D."/>
            <person name="Stajich J.E."/>
            <person name="Johansen J.R."/>
            <person name="Huntemann M."/>
            <person name="Clum A."/>
            <person name="Foster B."/>
            <person name="Foster B."/>
            <person name="Roux S."/>
            <person name="Palaniappan K."/>
            <person name="Varghese N."/>
            <person name="Mukherjee S."/>
            <person name="Reddy T.B.K."/>
            <person name="Daum C."/>
            <person name="Copeland A."/>
            <person name="Chen I.A."/>
            <person name="Ivanova N.N."/>
            <person name="Kyrpides N.C."/>
            <person name="Shapiro N."/>
            <person name="Eloe-Fadrosh E.A."/>
            <person name="Pietrasiak N."/>
        </authorList>
    </citation>
    <scope>NUCLEOTIDE SEQUENCE</scope>
    <source>
        <strain evidence="1">UHER 2000/2452</strain>
    </source>
</reference>
<gene>
    <name evidence="1" type="ORF">KME15_23205</name>
</gene>
<proteinExistence type="predicted"/>
<dbReference type="Proteomes" id="UP000757435">
    <property type="component" value="Unassembled WGS sequence"/>
</dbReference>
<evidence type="ECO:0000313" key="1">
    <source>
        <dbReference type="EMBL" id="MBW4661588.1"/>
    </source>
</evidence>
<name>A0A951QF51_9CYAN</name>
<dbReference type="InterPro" id="IPR029045">
    <property type="entry name" value="ClpP/crotonase-like_dom_sf"/>
</dbReference>
<evidence type="ECO:0000313" key="2">
    <source>
        <dbReference type="Proteomes" id="UP000757435"/>
    </source>
</evidence>
<protein>
    <recommendedName>
        <fullName evidence="3">Enoyl-CoA hydratase</fullName>
    </recommendedName>
</protein>
<organism evidence="1 2">
    <name type="scientific">Drouetiella hepatica Uher 2000/2452</name>
    <dbReference type="NCBI Taxonomy" id="904376"/>
    <lineage>
        <taxon>Bacteria</taxon>
        <taxon>Bacillati</taxon>
        <taxon>Cyanobacteriota</taxon>
        <taxon>Cyanophyceae</taxon>
        <taxon>Oculatellales</taxon>
        <taxon>Oculatellaceae</taxon>
        <taxon>Drouetiella</taxon>
    </lineage>
</organism>
<dbReference type="SUPFAM" id="SSF52096">
    <property type="entry name" value="ClpP/crotonase"/>
    <property type="match status" value="1"/>
</dbReference>
<dbReference type="Gene3D" id="3.90.226.10">
    <property type="entry name" value="2-enoyl-CoA Hydratase, Chain A, domain 1"/>
    <property type="match status" value="1"/>
</dbReference>
<evidence type="ECO:0008006" key="3">
    <source>
        <dbReference type="Google" id="ProtNLM"/>
    </source>
</evidence>
<dbReference type="AlphaFoldDB" id="A0A951QF51"/>
<dbReference type="EMBL" id="JAHHHD010000040">
    <property type="protein sequence ID" value="MBW4661588.1"/>
    <property type="molecule type" value="Genomic_DNA"/>
</dbReference>
<comment type="caution">
    <text evidence="1">The sequence shown here is derived from an EMBL/GenBank/DDBJ whole genome shotgun (WGS) entry which is preliminary data.</text>
</comment>
<reference evidence="1" key="1">
    <citation type="submission" date="2021-05" db="EMBL/GenBank/DDBJ databases">
        <authorList>
            <person name="Pietrasiak N."/>
            <person name="Ward R."/>
            <person name="Stajich J.E."/>
            <person name="Kurbessoian T."/>
        </authorList>
    </citation>
    <scope>NUCLEOTIDE SEQUENCE</scope>
    <source>
        <strain evidence="1">UHER 2000/2452</strain>
    </source>
</reference>